<dbReference type="CDD" id="cd17546">
    <property type="entry name" value="REC_hyHK_CKI1_RcsC-like"/>
    <property type="match status" value="1"/>
</dbReference>
<organism evidence="4 5">
    <name type="scientific">Primorskyibacter flagellatus</name>
    <dbReference type="NCBI Taxonomy" id="1387277"/>
    <lineage>
        <taxon>Bacteria</taxon>
        <taxon>Pseudomonadati</taxon>
        <taxon>Pseudomonadota</taxon>
        <taxon>Alphaproteobacteria</taxon>
        <taxon>Rhodobacterales</taxon>
        <taxon>Roseobacteraceae</taxon>
        <taxon>Primorskyibacter</taxon>
    </lineage>
</organism>
<dbReference type="EMBL" id="FWYD01000004">
    <property type="protein sequence ID" value="SMC73437.1"/>
    <property type="molecule type" value="Genomic_DNA"/>
</dbReference>
<dbReference type="AlphaFoldDB" id="A0A1W2BKC7"/>
<dbReference type="SMART" id="SM00448">
    <property type="entry name" value="REC"/>
    <property type="match status" value="1"/>
</dbReference>
<proteinExistence type="predicted"/>
<evidence type="ECO:0000313" key="5">
    <source>
        <dbReference type="Proteomes" id="UP000192330"/>
    </source>
</evidence>
<dbReference type="PROSITE" id="PS50110">
    <property type="entry name" value="RESPONSE_REGULATORY"/>
    <property type="match status" value="1"/>
</dbReference>
<protein>
    <submittedName>
        <fullName evidence="4">CheY chemotaxis protein or a CheY-like REC (Receiver) domain</fullName>
    </submittedName>
</protein>
<dbReference type="InterPro" id="IPR011006">
    <property type="entry name" value="CheY-like_superfamily"/>
</dbReference>
<dbReference type="STRING" id="1387277.SAMN06295998_104118"/>
<keyword evidence="5" id="KW-1185">Reference proteome</keyword>
<dbReference type="Proteomes" id="UP000192330">
    <property type="component" value="Unassembled WGS sequence"/>
</dbReference>
<dbReference type="PANTHER" id="PTHR45339">
    <property type="entry name" value="HYBRID SIGNAL TRANSDUCTION HISTIDINE KINASE J"/>
    <property type="match status" value="1"/>
</dbReference>
<reference evidence="4 5" key="1">
    <citation type="submission" date="2017-04" db="EMBL/GenBank/DDBJ databases">
        <authorList>
            <person name="Afonso C.L."/>
            <person name="Miller P.J."/>
            <person name="Scott M.A."/>
            <person name="Spackman E."/>
            <person name="Goraichik I."/>
            <person name="Dimitrov K.M."/>
            <person name="Suarez D.L."/>
            <person name="Swayne D.E."/>
        </authorList>
    </citation>
    <scope>NUCLEOTIDE SEQUENCE [LARGE SCALE GENOMIC DNA]</scope>
    <source>
        <strain evidence="4 5">CGMCC 1.12644</strain>
    </source>
</reference>
<evidence type="ECO:0000259" key="3">
    <source>
        <dbReference type="PROSITE" id="PS50110"/>
    </source>
</evidence>
<dbReference type="OrthoDB" id="7873557at2"/>
<dbReference type="InterPro" id="IPR001789">
    <property type="entry name" value="Sig_transdc_resp-reg_receiver"/>
</dbReference>
<accession>A0A1W2BKC7</accession>
<feature type="domain" description="Response regulatory" evidence="3">
    <location>
        <begin position="3"/>
        <end position="123"/>
    </location>
</feature>
<dbReference type="PANTHER" id="PTHR45339:SF6">
    <property type="entry name" value="SENSORY HISTIDINE PROTEIN KINASE"/>
    <property type="match status" value="1"/>
</dbReference>
<keyword evidence="1 2" id="KW-0597">Phosphoprotein</keyword>
<evidence type="ECO:0000256" key="1">
    <source>
        <dbReference type="ARBA" id="ARBA00022553"/>
    </source>
</evidence>
<feature type="modified residue" description="4-aspartylphosphate" evidence="2">
    <location>
        <position position="54"/>
    </location>
</feature>
<dbReference type="GO" id="GO:0000160">
    <property type="term" value="P:phosphorelay signal transduction system"/>
    <property type="evidence" value="ECO:0007669"/>
    <property type="project" value="InterPro"/>
</dbReference>
<dbReference type="SUPFAM" id="SSF52172">
    <property type="entry name" value="CheY-like"/>
    <property type="match status" value="1"/>
</dbReference>
<name>A0A1W2BKC7_9RHOB</name>
<gene>
    <name evidence="4" type="ORF">SAMN06295998_104118</name>
</gene>
<dbReference type="Pfam" id="PF00072">
    <property type="entry name" value="Response_reg"/>
    <property type="match status" value="1"/>
</dbReference>
<dbReference type="RefSeq" id="WP_084352476.1">
    <property type="nucleotide sequence ID" value="NZ_FWYD01000004.1"/>
</dbReference>
<sequence>MKKIIVVDDDATTRYMMSELLDTMGYECECVANGMACIALLRTYPENYSMVLMDIHMPGVTGLDTVSYIRTLEEDPPRSIPIVAITADSNFHARRTVQHYGLNDVLPKPVDMAQLSTTLKTYLGKAA</sequence>
<evidence type="ECO:0000313" key="4">
    <source>
        <dbReference type="EMBL" id="SMC73437.1"/>
    </source>
</evidence>
<dbReference type="Gene3D" id="3.40.50.2300">
    <property type="match status" value="1"/>
</dbReference>
<evidence type="ECO:0000256" key="2">
    <source>
        <dbReference type="PROSITE-ProRule" id="PRU00169"/>
    </source>
</evidence>